<evidence type="ECO:0000256" key="5">
    <source>
        <dbReference type="ARBA" id="ARBA00022801"/>
    </source>
</evidence>
<dbReference type="InterPro" id="IPR035874">
    <property type="entry name" value="IDS"/>
</dbReference>
<dbReference type="Pfam" id="PF00884">
    <property type="entry name" value="Sulfatase"/>
    <property type="match status" value="1"/>
</dbReference>
<evidence type="ECO:0000313" key="9">
    <source>
        <dbReference type="Proteomes" id="UP000219559"/>
    </source>
</evidence>
<keyword evidence="6" id="KW-0106">Calcium</keyword>
<dbReference type="InterPro" id="IPR024607">
    <property type="entry name" value="Sulfatase_CS"/>
</dbReference>
<dbReference type="PANTHER" id="PTHR45953:SF1">
    <property type="entry name" value="IDURONATE 2-SULFATASE"/>
    <property type="match status" value="1"/>
</dbReference>
<dbReference type="GO" id="GO:0046872">
    <property type="term" value="F:metal ion binding"/>
    <property type="evidence" value="ECO:0007669"/>
    <property type="project" value="UniProtKB-KW"/>
</dbReference>
<evidence type="ECO:0000256" key="2">
    <source>
        <dbReference type="ARBA" id="ARBA00008779"/>
    </source>
</evidence>
<evidence type="ECO:0000256" key="6">
    <source>
        <dbReference type="ARBA" id="ARBA00022837"/>
    </source>
</evidence>
<organism evidence="8 9">
    <name type="scientific">Sediminicola luteus</name>
    <dbReference type="NCBI Taxonomy" id="319238"/>
    <lineage>
        <taxon>Bacteria</taxon>
        <taxon>Pseudomonadati</taxon>
        <taxon>Bacteroidota</taxon>
        <taxon>Flavobacteriia</taxon>
        <taxon>Flavobacteriales</taxon>
        <taxon>Flavobacteriaceae</taxon>
        <taxon>Sediminicola</taxon>
    </lineage>
</organism>
<accession>A0A2A4G6Z3</accession>
<evidence type="ECO:0000256" key="4">
    <source>
        <dbReference type="ARBA" id="ARBA00022729"/>
    </source>
</evidence>
<feature type="domain" description="Sulfatase N-terminal" evidence="7">
    <location>
        <begin position="2"/>
        <end position="341"/>
    </location>
</feature>
<dbReference type="Gene3D" id="3.40.720.10">
    <property type="entry name" value="Alkaline Phosphatase, subunit A"/>
    <property type="match status" value="1"/>
</dbReference>
<dbReference type="SUPFAM" id="SSF53649">
    <property type="entry name" value="Alkaline phosphatase-like"/>
    <property type="match status" value="1"/>
</dbReference>
<dbReference type="GO" id="GO:0005737">
    <property type="term" value="C:cytoplasm"/>
    <property type="evidence" value="ECO:0007669"/>
    <property type="project" value="TreeGrafter"/>
</dbReference>
<comment type="caution">
    <text evidence="8">The sequence shown here is derived from an EMBL/GenBank/DDBJ whole genome shotgun (WGS) entry which is preliminary data.</text>
</comment>
<protein>
    <recommendedName>
        <fullName evidence="7">Sulfatase N-terminal domain-containing protein</fullName>
    </recommendedName>
</protein>
<dbReference type="GO" id="GO:0004423">
    <property type="term" value="F:iduronate-2-sulfatase activity"/>
    <property type="evidence" value="ECO:0007669"/>
    <property type="project" value="InterPro"/>
</dbReference>
<dbReference type="InterPro" id="IPR017850">
    <property type="entry name" value="Alkaline_phosphatase_core_sf"/>
</dbReference>
<dbReference type="PANTHER" id="PTHR45953">
    <property type="entry name" value="IDURONATE 2-SULFATASE"/>
    <property type="match status" value="1"/>
</dbReference>
<gene>
    <name evidence="8" type="ORF">B7P33_12665</name>
</gene>
<keyword evidence="3" id="KW-0479">Metal-binding</keyword>
<dbReference type="PROSITE" id="PS00149">
    <property type="entry name" value="SULFATASE_2"/>
    <property type="match status" value="1"/>
</dbReference>
<dbReference type="Proteomes" id="UP000219559">
    <property type="component" value="Unassembled WGS sequence"/>
</dbReference>
<evidence type="ECO:0000313" key="8">
    <source>
        <dbReference type="EMBL" id="PCE64203.1"/>
    </source>
</evidence>
<dbReference type="InterPro" id="IPR000917">
    <property type="entry name" value="Sulfatase_N"/>
</dbReference>
<sequence>MIAIDDLNDFVSCMDGSIQIPTPNIDRLAAQGVLFTNAHCQAPICGPSRASIMTGLYPSTTGNYLQLQDRDIKKSNPAARTAEFIPDYFEKHGYQSFGVGKIFHQGDNAQVFDTYGGKNGFYGPRVSPRFHYDPALLAHKKGNTMTDWGAYPEHDSLMPDYKSTQWALAKLQEIKDQPFFMAVGYIRPHVPWYVPQKWFDRFPLDSIVLPPYLANDYDDIPAFAKRVTEAPQMPTTEEMQAQNQWKKIIQAYSACVAFVDHEIGKLLNGLEASEHAENTIVALWSDHGYHLGEKNRFAKQALWERDTRTVLIVKDGTHTHKTVTAPVQLVDLYPTLLELTGLPKKTDLDGRSLAPLIKRPNTIWPFPALSFYGHGNLAIRDHRFRLIRYADGSRELYDMKTDPNEWRNLAQDSNYLETINVLEEALPEHWADLSPFSKYNFNAYFRALTE</sequence>
<evidence type="ECO:0000259" key="7">
    <source>
        <dbReference type="Pfam" id="PF00884"/>
    </source>
</evidence>
<comment type="cofactor">
    <cofactor evidence="1">
        <name>Ca(2+)</name>
        <dbReference type="ChEBI" id="CHEBI:29108"/>
    </cofactor>
</comment>
<comment type="similarity">
    <text evidence="2">Belongs to the sulfatase family.</text>
</comment>
<dbReference type="OrthoDB" id="9763552at2"/>
<evidence type="ECO:0000256" key="3">
    <source>
        <dbReference type="ARBA" id="ARBA00022723"/>
    </source>
</evidence>
<keyword evidence="4" id="KW-0732">Signal</keyword>
<keyword evidence="5" id="KW-0378">Hydrolase</keyword>
<evidence type="ECO:0000256" key="1">
    <source>
        <dbReference type="ARBA" id="ARBA00001913"/>
    </source>
</evidence>
<proteinExistence type="inferred from homology"/>
<dbReference type="EMBL" id="NBWU01000004">
    <property type="protein sequence ID" value="PCE64203.1"/>
    <property type="molecule type" value="Genomic_DNA"/>
</dbReference>
<dbReference type="PROSITE" id="PS00523">
    <property type="entry name" value="SULFATASE_1"/>
    <property type="match status" value="1"/>
</dbReference>
<keyword evidence="9" id="KW-1185">Reference proteome</keyword>
<reference evidence="8 9" key="1">
    <citation type="submission" date="2017-04" db="EMBL/GenBank/DDBJ databases">
        <title>A new member of the family Flavobacteriaceae isolated from ascidians.</title>
        <authorList>
            <person name="Chen L."/>
        </authorList>
    </citation>
    <scope>NUCLEOTIDE SEQUENCE [LARGE SCALE GENOMIC DNA]</scope>
    <source>
        <strain evidence="8 9">HQA918</strain>
    </source>
</reference>
<dbReference type="CDD" id="cd16030">
    <property type="entry name" value="iduronate-2-sulfatase"/>
    <property type="match status" value="1"/>
</dbReference>
<dbReference type="AlphaFoldDB" id="A0A2A4G6Z3"/>
<name>A0A2A4G6Z3_9FLAO</name>